<name>A0ABT6EWQ7_9SYNE</name>
<dbReference type="RefSeq" id="WP_277865592.1">
    <property type="nucleotide sequence ID" value="NZ_JAKKUT010000001.1"/>
</dbReference>
<dbReference type="PANTHER" id="PTHR35400:SF1">
    <property type="entry name" value="SLR1083 PROTEIN"/>
    <property type="match status" value="1"/>
</dbReference>
<evidence type="ECO:0000259" key="1">
    <source>
        <dbReference type="Pfam" id="PF05685"/>
    </source>
</evidence>
<dbReference type="Pfam" id="PF05685">
    <property type="entry name" value="Uma2"/>
    <property type="match status" value="1"/>
</dbReference>
<dbReference type="InterPro" id="IPR011335">
    <property type="entry name" value="Restrct_endonuc-II-like"/>
</dbReference>
<dbReference type="Gene3D" id="3.90.1570.10">
    <property type="entry name" value="tt1808, chain A"/>
    <property type="match status" value="1"/>
</dbReference>
<sequence length="200" mass="22435">MMTAPTSSMPMPQKLRLTVKDYHRLVDLGFLSEDDHIELIRGELMQMAAKGTAHETCITRLLRALPPILGDRATLRCQAPITLGFDGEPEPDFAIVQNQDDDYESAHPTPAATLLVIEVADSSLEYDRTVKLSLYAEAMIPHYWLFNVSDRILEVYSEPAPITLAQFGYLNRRIIPTTGCVEFPLCPEQVFDLALVFPNV</sequence>
<proteinExistence type="predicted"/>
<reference evidence="2" key="1">
    <citation type="journal article" date="2022" name="Genome Biol. Evol.">
        <title>A New Gene Family Diagnostic for Intracellular Biomineralization of Amorphous Ca Carbonates by Cyanobacteria.</title>
        <authorList>
            <person name="Benzerara K."/>
            <person name="Duprat E."/>
            <person name="Bitard-Feildel T."/>
            <person name="Caumes G."/>
            <person name="Cassier-Chauvat C."/>
            <person name="Chauvat F."/>
            <person name="Dezi M."/>
            <person name="Diop S.I."/>
            <person name="Gaschignard G."/>
            <person name="Gorgen S."/>
            <person name="Gugger M."/>
            <person name="Lopez-Garcia P."/>
            <person name="Millet M."/>
            <person name="Skouri-Panet F."/>
            <person name="Moreira D."/>
            <person name="Callebaut I."/>
        </authorList>
    </citation>
    <scope>NUCLEOTIDE SEQUENCE</scope>
    <source>
        <strain evidence="2">G9</strain>
    </source>
</reference>
<dbReference type="EMBL" id="JAKKUT010000001">
    <property type="protein sequence ID" value="MDG2989676.1"/>
    <property type="molecule type" value="Genomic_DNA"/>
</dbReference>
<reference evidence="2" key="2">
    <citation type="submission" date="2022-01" db="EMBL/GenBank/DDBJ databases">
        <authorList>
            <person name="Zivanovic Y."/>
            <person name="Moreira D."/>
            <person name="Lopez-Garcia P."/>
        </authorList>
    </citation>
    <scope>NUCLEOTIDE SEQUENCE</scope>
    <source>
        <strain evidence="2">G9</strain>
    </source>
</reference>
<keyword evidence="2" id="KW-0255">Endonuclease</keyword>
<dbReference type="InterPro" id="IPR008538">
    <property type="entry name" value="Uma2"/>
</dbReference>
<organism evidence="2 3">
    <name type="scientific">Candidatus Synechococcus calcipolaris G9</name>
    <dbReference type="NCBI Taxonomy" id="1497997"/>
    <lineage>
        <taxon>Bacteria</taxon>
        <taxon>Bacillati</taxon>
        <taxon>Cyanobacteriota</taxon>
        <taxon>Cyanophyceae</taxon>
        <taxon>Synechococcales</taxon>
        <taxon>Synechococcaceae</taxon>
        <taxon>Synechococcus</taxon>
    </lineage>
</organism>
<dbReference type="CDD" id="cd06260">
    <property type="entry name" value="DUF820-like"/>
    <property type="match status" value="1"/>
</dbReference>
<keyword evidence="2" id="KW-0378">Hydrolase</keyword>
<dbReference type="PANTHER" id="PTHR35400">
    <property type="entry name" value="SLR1083 PROTEIN"/>
    <property type="match status" value="1"/>
</dbReference>
<keyword evidence="3" id="KW-1185">Reference proteome</keyword>
<dbReference type="Proteomes" id="UP001154265">
    <property type="component" value="Unassembled WGS sequence"/>
</dbReference>
<protein>
    <submittedName>
        <fullName evidence="2">Uma2 family endonuclease</fullName>
    </submittedName>
</protein>
<evidence type="ECO:0000313" key="3">
    <source>
        <dbReference type="Proteomes" id="UP001154265"/>
    </source>
</evidence>
<accession>A0ABT6EWQ7</accession>
<feature type="domain" description="Putative restriction endonuclease" evidence="1">
    <location>
        <begin position="20"/>
        <end position="159"/>
    </location>
</feature>
<gene>
    <name evidence="2" type="ORF">L3556_01820</name>
</gene>
<comment type="caution">
    <text evidence="2">The sequence shown here is derived from an EMBL/GenBank/DDBJ whole genome shotgun (WGS) entry which is preliminary data.</text>
</comment>
<keyword evidence="2" id="KW-0540">Nuclease</keyword>
<dbReference type="GO" id="GO:0004519">
    <property type="term" value="F:endonuclease activity"/>
    <property type="evidence" value="ECO:0007669"/>
    <property type="project" value="UniProtKB-KW"/>
</dbReference>
<evidence type="ECO:0000313" key="2">
    <source>
        <dbReference type="EMBL" id="MDG2989676.1"/>
    </source>
</evidence>
<dbReference type="SUPFAM" id="SSF52980">
    <property type="entry name" value="Restriction endonuclease-like"/>
    <property type="match status" value="1"/>
</dbReference>
<dbReference type="InterPro" id="IPR012296">
    <property type="entry name" value="Nuclease_put_TT1808"/>
</dbReference>